<dbReference type="InterPro" id="IPR050469">
    <property type="entry name" value="Diguanylate_Cyclase"/>
</dbReference>
<accession>A0ABT5L7S8</accession>
<protein>
    <recommendedName>
        <fullName evidence="1">diguanylate cyclase</fullName>
        <ecNumber evidence="1">2.7.7.65</ecNumber>
    </recommendedName>
</protein>
<proteinExistence type="predicted"/>
<dbReference type="InterPro" id="IPR029787">
    <property type="entry name" value="Nucleotide_cyclase"/>
</dbReference>
<evidence type="ECO:0000313" key="6">
    <source>
        <dbReference type="Proteomes" id="UP001218788"/>
    </source>
</evidence>
<name>A0ABT5L7S8_9ALTE</name>
<keyword evidence="3" id="KW-0472">Membrane</keyword>
<dbReference type="InterPro" id="IPR043128">
    <property type="entry name" value="Rev_trsase/Diguanyl_cyclase"/>
</dbReference>
<feature type="transmembrane region" description="Helical" evidence="3">
    <location>
        <begin position="193"/>
        <end position="212"/>
    </location>
</feature>
<dbReference type="Pfam" id="PF00990">
    <property type="entry name" value="GGDEF"/>
    <property type="match status" value="1"/>
</dbReference>
<feature type="transmembrane region" description="Helical" evidence="3">
    <location>
        <begin position="6"/>
        <end position="27"/>
    </location>
</feature>
<dbReference type="PANTHER" id="PTHR45138:SF9">
    <property type="entry name" value="DIGUANYLATE CYCLASE DGCM-RELATED"/>
    <property type="match status" value="1"/>
</dbReference>
<evidence type="ECO:0000256" key="3">
    <source>
        <dbReference type="SAM" id="Phobius"/>
    </source>
</evidence>
<keyword evidence="3" id="KW-0812">Transmembrane</keyword>
<dbReference type="PANTHER" id="PTHR45138">
    <property type="entry name" value="REGULATORY COMPONENTS OF SENSORY TRANSDUCTION SYSTEM"/>
    <property type="match status" value="1"/>
</dbReference>
<comment type="catalytic activity">
    <reaction evidence="2">
        <text>2 GTP = 3',3'-c-di-GMP + 2 diphosphate</text>
        <dbReference type="Rhea" id="RHEA:24898"/>
        <dbReference type="ChEBI" id="CHEBI:33019"/>
        <dbReference type="ChEBI" id="CHEBI:37565"/>
        <dbReference type="ChEBI" id="CHEBI:58805"/>
        <dbReference type="EC" id="2.7.7.65"/>
    </reaction>
</comment>
<dbReference type="RefSeq" id="WP_273642252.1">
    <property type="nucleotide sequence ID" value="NZ_JAQQXP010000003.1"/>
</dbReference>
<dbReference type="NCBIfam" id="TIGR00254">
    <property type="entry name" value="GGDEF"/>
    <property type="match status" value="1"/>
</dbReference>
<sequence length="390" mass="43666">MALPIATSVATAFIVNLLVCIYFYAMYKKQNGHCSYLHWSRSCGLFASGILLCVVAHQYNNFQVLNALSCFLLYGSTYGLFFGLNLFELTRHSSKLFQKAQILFFAGAGAILITSFYGQLVNAVASVFMAIMFLVTEGYFHDRKSPYQTAYNAMRAVLLLHSFIMFLQGAVLFAKTFSGHDNATNQLFEAALLSHLILVIVTALLLPVLHLLRQRRYWREKADTDDLTLLLSRRAFIQRAYLSLADRNIPSHSLLMVDIDHFKNINDKYGHPLGDKVLKQVASVMTKVIRQSDIIGRLGGEEFVILMPGASSDEALRVAERLRHAISKVVITEHSESVTTTVSIGISASSELLDTWDLLLENADQALYNAKRQGRNMVCKFDSPQPFLGT</sequence>
<evidence type="ECO:0000256" key="2">
    <source>
        <dbReference type="ARBA" id="ARBA00034247"/>
    </source>
</evidence>
<comment type="caution">
    <text evidence="5">The sequence shown here is derived from an EMBL/GenBank/DDBJ whole genome shotgun (WGS) entry which is preliminary data.</text>
</comment>
<feature type="transmembrane region" description="Helical" evidence="3">
    <location>
        <begin position="152"/>
        <end position="173"/>
    </location>
</feature>
<keyword evidence="6" id="KW-1185">Reference proteome</keyword>
<organism evidence="5 6">
    <name type="scientific">Alteromonas gilva</name>
    <dbReference type="NCBI Taxonomy" id="2987522"/>
    <lineage>
        <taxon>Bacteria</taxon>
        <taxon>Pseudomonadati</taxon>
        <taxon>Pseudomonadota</taxon>
        <taxon>Gammaproteobacteria</taxon>
        <taxon>Alteromonadales</taxon>
        <taxon>Alteromonadaceae</taxon>
        <taxon>Alteromonas/Salinimonas group</taxon>
        <taxon>Alteromonas</taxon>
    </lineage>
</organism>
<feature type="transmembrane region" description="Helical" evidence="3">
    <location>
        <begin position="65"/>
        <end position="87"/>
    </location>
</feature>
<evidence type="ECO:0000313" key="5">
    <source>
        <dbReference type="EMBL" id="MDC8832431.1"/>
    </source>
</evidence>
<reference evidence="5 6" key="1">
    <citation type="submission" date="2022-10" db="EMBL/GenBank/DDBJ databases">
        <title>Alteromonas sp. chi3 Genome sequencing.</title>
        <authorList>
            <person name="Park S."/>
        </authorList>
    </citation>
    <scope>NUCLEOTIDE SEQUENCE [LARGE SCALE GENOMIC DNA]</scope>
    <source>
        <strain evidence="6">chi3</strain>
    </source>
</reference>
<evidence type="ECO:0000256" key="1">
    <source>
        <dbReference type="ARBA" id="ARBA00012528"/>
    </source>
</evidence>
<gene>
    <name evidence="5" type="ORF">OIK42_16870</name>
</gene>
<evidence type="ECO:0000259" key="4">
    <source>
        <dbReference type="PROSITE" id="PS50887"/>
    </source>
</evidence>
<dbReference type="SMART" id="SM00267">
    <property type="entry name" value="GGDEF"/>
    <property type="match status" value="1"/>
</dbReference>
<feature type="transmembrane region" description="Helical" evidence="3">
    <location>
        <begin position="39"/>
        <end position="59"/>
    </location>
</feature>
<dbReference type="EMBL" id="JAQQXP010000003">
    <property type="protein sequence ID" value="MDC8832431.1"/>
    <property type="molecule type" value="Genomic_DNA"/>
</dbReference>
<feature type="domain" description="GGDEF" evidence="4">
    <location>
        <begin position="250"/>
        <end position="383"/>
    </location>
</feature>
<dbReference type="InterPro" id="IPR000160">
    <property type="entry name" value="GGDEF_dom"/>
</dbReference>
<dbReference type="EC" id="2.7.7.65" evidence="1"/>
<dbReference type="PROSITE" id="PS50887">
    <property type="entry name" value="GGDEF"/>
    <property type="match status" value="1"/>
</dbReference>
<dbReference type="Proteomes" id="UP001218788">
    <property type="component" value="Unassembled WGS sequence"/>
</dbReference>
<dbReference type="CDD" id="cd01949">
    <property type="entry name" value="GGDEF"/>
    <property type="match status" value="1"/>
</dbReference>
<dbReference type="SUPFAM" id="SSF55073">
    <property type="entry name" value="Nucleotide cyclase"/>
    <property type="match status" value="1"/>
</dbReference>
<dbReference type="Gene3D" id="3.30.70.270">
    <property type="match status" value="1"/>
</dbReference>
<keyword evidence="3" id="KW-1133">Transmembrane helix</keyword>
<feature type="transmembrane region" description="Helical" evidence="3">
    <location>
        <begin position="99"/>
        <end position="117"/>
    </location>
</feature>